<proteinExistence type="predicted"/>
<dbReference type="Proteomes" id="UP001152320">
    <property type="component" value="Chromosome 16"/>
</dbReference>
<protein>
    <submittedName>
        <fullName evidence="3">Uncharacterized protein</fullName>
    </submittedName>
</protein>
<reference evidence="3" key="1">
    <citation type="submission" date="2021-10" db="EMBL/GenBank/DDBJ databases">
        <title>Tropical sea cucumber genome reveals ecological adaptation and Cuvierian tubules defense mechanism.</title>
        <authorList>
            <person name="Chen T."/>
        </authorList>
    </citation>
    <scope>NUCLEOTIDE SEQUENCE</scope>
    <source>
        <strain evidence="3">Nanhai2018</strain>
        <tissue evidence="3">Muscle</tissue>
    </source>
</reference>
<name>A0A9Q1BIJ0_HOLLE</name>
<evidence type="ECO:0000313" key="3">
    <source>
        <dbReference type="EMBL" id="KAJ8027077.1"/>
    </source>
</evidence>
<feature type="chain" id="PRO_5040356153" evidence="2">
    <location>
        <begin position="20"/>
        <end position="108"/>
    </location>
</feature>
<organism evidence="3 4">
    <name type="scientific">Holothuria leucospilota</name>
    <name type="common">Black long sea cucumber</name>
    <name type="synonym">Mertensiothuria leucospilota</name>
    <dbReference type="NCBI Taxonomy" id="206669"/>
    <lineage>
        <taxon>Eukaryota</taxon>
        <taxon>Metazoa</taxon>
        <taxon>Echinodermata</taxon>
        <taxon>Eleutherozoa</taxon>
        <taxon>Echinozoa</taxon>
        <taxon>Holothuroidea</taxon>
        <taxon>Aspidochirotacea</taxon>
        <taxon>Aspidochirotida</taxon>
        <taxon>Holothuriidae</taxon>
        <taxon>Holothuria</taxon>
    </lineage>
</organism>
<dbReference type="EMBL" id="JAIZAY010000016">
    <property type="protein sequence ID" value="KAJ8027077.1"/>
    <property type="molecule type" value="Genomic_DNA"/>
</dbReference>
<dbReference type="AlphaFoldDB" id="A0A9Q1BIJ0"/>
<evidence type="ECO:0000256" key="2">
    <source>
        <dbReference type="SAM" id="SignalP"/>
    </source>
</evidence>
<comment type="caution">
    <text evidence="3">The sequence shown here is derived from an EMBL/GenBank/DDBJ whole genome shotgun (WGS) entry which is preliminary data.</text>
</comment>
<feature type="region of interest" description="Disordered" evidence="1">
    <location>
        <begin position="65"/>
        <end position="108"/>
    </location>
</feature>
<gene>
    <name evidence="3" type="ORF">HOLleu_32113</name>
</gene>
<sequence length="108" mass="11932">MFFGFFVFSCIIVYKQTKARKSRRRNTPEVAYVGNAGNPAGATIQYVTSPANQVPPNYNQVVSNPTYYPPVPFNQQQQPVPYGPVTQTSNPAYPPPPNPSLDTQQPGK</sequence>
<evidence type="ECO:0000256" key="1">
    <source>
        <dbReference type="SAM" id="MobiDB-lite"/>
    </source>
</evidence>
<feature type="signal peptide" evidence="2">
    <location>
        <begin position="1"/>
        <end position="19"/>
    </location>
</feature>
<accession>A0A9Q1BIJ0</accession>
<evidence type="ECO:0000313" key="4">
    <source>
        <dbReference type="Proteomes" id="UP001152320"/>
    </source>
</evidence>
<keyword evidence="2" id="KW-0732">Signal</keyword>
<keyword evidence="4" id="KW-1185">Reference proteome</keyword>